<keyword evidence="4" id="KW-1003">Cell membrane</keyword>
<dbReference type="PROSITE" id="PS00211">
    <property type="entry name" value="ABC_TRANSPORTER_1"/>
    <property type="match status" value="1"/>
</dbReference>
<sequence>MTLLDVRNLTVTYAGGAAAVRGVDLRLEAGRKLGLAGESGCGKSTLALALLRLLPAGTRVGGEILLDGEDVLAMKWGRVRAVRWAGASIVFQGAMHSLNPVRRVGDQIAEPVLLHRKATPAGARKKAGELLEHVGLPAARASAYPHELSGGQRQRVMIAMALACDPRLIIADEPTTALDVMIQAQILRLIEQLVAEQDVGLIMISHDLAVLAGTCDRLAVMYAGRVVEEGPAARIYEAARHPYAQALSAAFPRIGDPASRFAPRGLPGDPPDPSALPPGCAFQPRCPVALTSCATEDQPLRAAGPHRRAACVRVTPAADGTAPLRDAPAEDSAIPSPTEQDPATHCTAPLRDAPAEDSATPSPAEQDPANGGRDARDDTPGDSPASRPDPVGAGEPEEARPRNP</sequence>
<dbReference type="Proteomes" id="UP001183881">
    <property type="component" value="Unassembled WGS sequence"/>
</dbReference>
<comment type="subcellular location">
    <subcellularLocation>
        <location evidence="1">Cell membrane</location>
        <topology evidence="1">Peripheral membrane protein</topology>
    </subcellularLocation>
</comment>
<dbReference type="Pfam" id="PF08352">
    <property type="entry name" value="oligo_HPY"/>
    <property type="match status" value="1"/>
</dbReference>
<evidence type="ECO:0000259" key="9">
    <source>
        <dbReference type="PROSITE" id="PS50893"/>
    </source>
</evidence>
<reference evidence="11" key="1">
    <citation type="submission" date="2023-07" db="EMBL/GenBank/DDBJ databases">
        <title>30 novel species of actinomycetes from the DSMZ collection.</title>
        <authorList>
            <person name="Nouioui I."/>
        </authorList>
    </citation>
    <scope>NUCLEOTIDE SEQUENCE [LARGE SCALE GENOMIC DNA]</scope>
    <source>
        <strain evidence="11">DSM 41636</strain>
    </source>
</reference>
<feature type="region of interest" description="Disordered" evidence="8">
    <location>
        <begin position="319"/>
        <end position="404"/>
    </location>
</feature>
<evidence type="ECO:0000256" key="3">
    <source>
        <dbReference type="ARBA" id="ARBA00022448"/>
    </source>
</evidence>
<evidence type="ECO:0000256" key="4">
    <source>
        <dbReference type="ARBA" id="ARBA00022475"/>
    </source>
</evidence>
<evidence type="ECO:0000256" key="1">
    <source>
        <dbReference type="ARBA" id="ARBA00004202"/>
    </source>
</evidence>
<dbReference type="InterPro" id="IPR050388">
    <property type="entry name" value="ABC_Ni/Peptide_Import"/>
</dbReference>
<keyword evidence="7" id="KW-0472">Membrane</keyword>
<name>A0ABU2PUZ4_9ACTN</name>
<dbReference type="SUPFAM" id="SSF52540">
    <property type="entry name" value="P-loop containing nucleoside triphosphate hydrolases"/>
    <property type="match status" value="1"/>
</dbReference>
<keyword evidence="11" id="KW-1185">Reference proteome</keyword>
<evidence type="ECO:0000256" key="6">
    <source>
        <dbReference type="ARBA" id="ARBA00022840"/>
    </source>
</evidence>
<dbReference type="InterPro" id="IPR013563">
    <property type="entry name" value="Oligopep_ABC_C"/>
</dbReference>
<evidence type="ECO:0000256" key="5">
    <source>
        <dbReference type="ARBA" id="ARBA00022741"/>
    </source>
</evidence>
<keyword evidence="3" id="KW-0813">Transport</keyword>
<evidence type="ECO:0000313" key="10">
    <source>
        <dbReference type="EMBL" id="MDT0395991.1"/>
    </source>
</evidence>
<dbReference type="PROSITE" id="PS50893">
    <property type="entry name" value="ABC_TRANSPORTER_2"/>
    <property type="match status" value="1"/>
</dbReference>
<evidence type="ECO:0000313" key="11">
    <source>
        <dbReference type="Proteomes" id="UP001183881"/>
    </source>
</evidence>
<accession>A0ABU2PUZ4</accession>
<dbReference type="SMART" id="SM00382">
    <property type="entry name" value="AAA"/>
    <property type="match status" value="1"/>
</dbReference>
<comment type="caution">
    <text evidence="10">The sequence shown here is derived from an EMBL/GenBank/DDBJ whole genome shotgun (WGS) entry which is preliminary data.</text>
</comment>
<dbReference type="PANTHER" id="PTHR43297">
    <property type="entry name" value="OLIGOPEPTIDE TRANSPORT ATP-BINDING PROTEIN APPD"/>
    <property type="match status" value="1"/>
</dbReference>
<dbReference type="PANTHER" id="PTHR43297:SF2">
    <property type="entry name" value="DIPEPTIDE TRANSPORT ATP-BINDING PROTEIN DPPD"/>
    <property type="match status" value="1"/>
</dbReference>
<proteinExistence type="inferred from homology"/>
<comment type="similarity">
    <text evidence="2">Belongs to the ABC transporter superfamily.</text>
</comment>
<dbReference type="InterPro" id="IPR003593">
    <property type="entry name" value="AAA+_ATPase"/>
</dbReference>
<keyword evidence="5" id="KW-0547">Nucleotide-binding</keyword>
<dbReference type="RefSeq" id="WP_311644269.1">
    <property type="nucleotide sequence ID" value="NZ_JAVRFA010000015.1"/>
</dbReference>
<evidence type="ECO:0000256" key="2">
    <source>
        <dbReference type="ARBA" id="ARBA00005417"/>
    </source>
</evidence>
<feature type="domain" description="ABC transporter" evidence="9">
    <location>
        <begin position="4"/>
        <end position="248"/>
    </location>
</feature>
<gene>
    <name evidence="10" type="ORF">RM705_15065</name>
</gene>
<keyword evidence="6 10" id="KW-0067">ATP-binding</keyword>
<dbReference type="GO" id="GO:0005524">
    <property type="term" value="F:ATP binding"/>
    <property type="evidence" value="ECO:0007669"/>
    <property type="project" value="UniProtKB-KW"/>
</dbReference>
<dbReference type="InterPro" id="IPR027417">
    <property type="entry name" value="P-loop_NTPase"/>
</dbReference>
<feature type="region of interest" description="Disordered" evidence="8">
    <location>
        <begin position="258"/>
        <end position="279"/>
    </location>
</feature>
<dbReference type="InterPro" id="IPR017871">
    <property type="entry name" value="ABC_transporter-like_CS"/>
</dbReference>
<dbReference type="Pfam" id="PF00005">
    <property type="entry name" value="ABC_tran"/>
    <property type="match status" value="1"/>
</dbReference>
<protein>
    <submittedName>
        <fullName evidence="10">ATP-binding cassette domain-containing protein</fullName>
    </submittedName>
</protein>
<dbReference type="InterPro" id="IPR003439">
    <property type="entry name" value="ABC_transporter-like_ATP-bd"/>
</dbReference>
<dbReference type="CDD" id="cd03257">
    <property type="entry name" value="ABC_NikE_OppD_transporters"/>
    <property type="match status" value="1"/>
</dbReference>
<organism evidence="10 11">
    <name type="scientific">Streptomyces edwardsiae</name>
    <dbReference type="NCBI Taxonomy" id="3075527"/>
    <lineage>
        <taxon>Bacteria</taxon>
        <taxon>Bacillati</taxon>
        <taxon>Actinomycetota</taxon>
        <taxon>Actinomycetes</taxon>
        <taxon>Kitasatosporales</taxon>
        <taxon>Streptomycetaceae</taxon>
        <taxon>Streptomyces</taxon>
    </lineage>
</organism>
<dbReference type="EMBL" id="JAVRFA010000015">
    <property type="protein sequence ID" value="MDT0395991.1"/>
    <property type="molecule type" value="Genomic_DNA"/>
</dbReference>
<dbReference type="NCBIfam" id="TIGR01727">
    <property type="entry name" value="oligo_HPY"/>
    <property type="match status" value="1"/>
</dbReference>
<dbReference type="Gene3D" id="3.40.50.300">
    <property type="entry name" value="P-loop containing nucleotide triphosphate hydrolases"/>
    <property type="match status" value="1"/>
</dbReference>
<evidence type="ECO:0000256" key="7">
    <source>
        <dbReference type="ARBA" id="ARBA00023136"/>
    </source>
</evidence>
<evidence type="ECO:0000256" key="8">
    <source>
        <dbReference type="SAM" id="MobiDB-lite"/>
    </source>
</evidence>